<proteinExistence type="predicted"/>
<gene>
    <name evidence="1" type="ORF">GMARGA_LOCUS45857</name>
</gene>
<protein>
    <submittedName>
        <fullName evidence="1">30169_t:CDS:1</fullName>
    </submittedName>
</protein>
<dbReference type="Proteomes" id="UP000789901">
    <property type="component" value="Unassembled WGS sequence"/>
</dbReference>
<dbReference type="PANTHER" id="PTHR23274:SF51">
    <property type="entry name" value="OS03G0423850 PROTEIN"/>
    <property type="match status" value="1"/>
</dbReference>
<dbReference type="SUPFAM" id="SSF52540">
    <property type="entry name" value="P-loop containing nucleoside triphosphate hydrolases"/>
    <property type="match status" value="1"/>
</dbReference>
<dbReference type="EMBL" id="CAJVQB010166568">
    <property type="protein sequence ID" value="CAG8857036.1"/>
    <property type="molecule type" value="Genomic_DNA"/>
</dbReference>
<dbReference type="PANTHER" id="PTHR23274">
    <property type="entry name" value="DNA HELICASE-RELATED"/>
    <property type="match status" value="1"/>
</dbReference>
<sequence>KHVIEAEIITRKHAGVRAFLLRISISPSNINLPFTLKRHQFPVQPAFVMTIHKSQGQTLNW</sequence>
<organism evidence="1 2">
    <name type="scientific">Gigaspora margarita</name>
    <dbReference type="NCBI Taxonomy" id="4874"/>
    <lineage>
        <taxon>Eukaryota</taxon>
        <taxon>Fungi</taxon>
        <taxon>Fungi incertae sedis</taxon>
        <taxon>Mucoromycota</taxon>
        <taxon>Glomeromycotina</taxon>
        <taxon>Glomeromycetes</taxon>
        <taxon>Diversisporales</taxon>
        <taxon>Gigasporaceae</taxon>
        <taxon>Gigaspora</taxon>
    </lineage>
</organism>
<comment type="caution">
    <text evidence="1">The sequence shown here is derived from an EMBL/GenBank/DDBJ whole genome shotgun (WGS) entry which is preliminary data.</text>
</comment>
<feature type="non-terminal residue" evidence="1">
    <location>
        <position position="1"/>
    </location>
</feature>
<dbReference type="InterPro" id="IPR027417">
    <property type="entry name" value="P-loop_NTPase"/>
</dbReference>
<evidence type="ECO:0000313" key="1">
    <source>
        <dbReference type="EMBL" id="CAG8857036.1"/>
    </source>
</evidence>
<feature type="non-terminal residue" evidence="1">
    <location>
        <position position="61"/>
    </location>
</feature>
<accession>A0ABN7XRU6</accession>
<evidence type="ECO:0000313" key="2">
    <source>
        <dbReference type="Proteomes" id="UP000789901"/>
    </source>
</evidence>
<keyword evidence="2" id="KW-1185">Reference proteome</keyword>
<reference evidence="1 2" key="1">
    <citation type="submission" date="2021-06" db="EMBL/GenBank/DDBJ databases">
        <authorList>
            <person name="Kallberg Y."/>
            <person name="Tangrot J."/>
            <person name="Rosling A."/>
        </authorList>
    </citation>
    <scope>NUCLEOTIDE SEQUENCE [LARGE SCALE GENOMIC DNA]</scope>
    <source>
        <strain evidence="1 2">120-4 pot B 10/14</strain>
    </source>
</reference>
<name>A0ABN7XRU6_GIGMA</name>